<protein>
    <submittedName>
        <fullName evidence="1">Uncharacterized protein</fullName>
    </submittedName>
</protein>
<reference evidence="1 2" key="1">
    <citation type="submission" date="2020-02" db="EMBL/GenBank/DDBJ databases">
        <title>Genome sequences of Thiorhodococcus mannitoliphagus and Thiorhodococcus minor, purple sulfur photosynthetic bacteria in the gammaproteobacterial family, Chromatiaceae.</title>
        <authorList>
            <person name="Aviles F.A."/>
            <person name="Meyer T.E."/>
            <person name="Kyndt J.A."/>
        </authorList>
    </citation>
    <scope>NUCLEOTIDE SEQUENCE [LARGE SCALE GENOMIC DNA]</scope>
    <source>
        <strain evidence="1 2">DSM 11518</strain>
    </source>
</reference>
<proteinExistence type="predicted"/>
<comment type="caution">
    <text evidence="1">The sequence shown here is derived from an EMBL/GenBank/DDBJ whole genome shotgun (WGS) entry which is preliminary data.</text>
</comment>
<dbReference type="AlphaFoldDB" id="A0A6M0K4B8"/>
<organism evidence="1 2">
    <name type="scientific">Thiorhodococcus minor</name>
    <dbReference type="NCBI Taxonomy" id="57489"/>
    <lineage>
        <taxon>Bacteria</taxon>
        <taxon>Pseudomonadati</taxon>
        <taxon>Pseudomonadota</taxon>
        <taxon>Gammaproteobacteria</taxon>
        <taxon>Chromatiales</taxon>
        <taxon>Chromatiaceae</taxon>
        <taxon>Thiorhodococcus</taxon>
    </lineage>
</organism>
<name>A0A6M0K4B8_9GAMM</name>
<dbReference type="EMBL" id="JAAIJQ010000075">
    <property type="protein sequence ID" value="NEV64124.1"/>
    <property type="molecule type" value="Genomic_DNA"/>
</dbReference>
<accession>A0A6M0K4B8</accession>
<sequence length="51" mass="5728">MGNKTDCGVSARYGEYGDLELTPAGKRRMNELVHEIRQVEQSLDAAYRMPA</sequence>
<keyword evidence="2" id="KW-1185">Reference proteome</keyword>
<evidence type="ECO:0000313" key="1">
    <source>
        <dbReference type="EMBL" id="NEV64124.1"/>
    </source>
</evidence>
<gene>
    <name evidence="1" type="ORF">G3446_19925</name>
</gene>
<dbReference type="Proteomes" id="UP000483379">
    <property type="component" value="Unassembled WGS sequence"/>
</dbReference>
<evidence type="ECO:0000313" key="2">
    <source>
        <dbReference type="Proteomes" id="UP000483379"/>
    </source>
</evidence>
<dbReference type="RefSeq" id="WP_164454659.1">
    <property type="nucleotide sequence ID" value="NZ_JAAIJQ010000075.1"/>
</dbReference>